<dbReference type="GO" id="GO:0016887">
    <property type="term" value="F:ATP hydrolysis activity"/>
    <property type="evidence" value="ECO:0007669"/>
    <property type="project" value="InterPro"/>
</dbReference>
<dbReference type="InterPro" id="IPR027417">
    <property type="entry name" value="P-loop_NTPase"/>
</dbReference>
<feature type="transmembrane region" description="Helical" evidence="9">
    <location>
        <begin position="276"/>
        <end position="297"/>
    </location>
</feature>
<keyword evidence="2" id="KW-0813">Transport</keyword>
<dbReference type="GO" id="GO:0005524">
    <property type="term" value="F:ATP binding"/>
    <property type="evidence" value="ECO:0007669"/>
    <property type="project" value="UniProtKB-KW"/>
</dbReference>
<feature type="transmembrane region" description="Helical" evidence="9">
    <location>
        <begin position="246"/>
        <end position="270"/>
    </location>
</feature>
<evidence type="ECO:0000313" key="13">
    <source>
        <dbReference type="Proteomes" id="UP000319424"/>
    </source>
</evidence>
<feature type="transmembrane region" description="Helical" evidence="9">
    <location>
        <begin position="162"/>
        <end position="180"/>
    </location>
</feature>
<dbReference type="Gene3D" id="3.40.50.300">
    <property type="entry name" value="P-loop containing nucleotide triphosphate hydrolases"/>
    <property type="match status" value="1"/>
</dbReference>
<evidence type="ECO:0000256" key="2">
    <source>
        <dbReference type="ARBA" id="ARBA00022448"/>
    </source>
</evidence>
<comment type="subcellular location">
    <subcellularLocation>
        <location evidence="1">Cell membrane</location>
        <topology evidence="1">Multi-pass membrane protein</topology>
    </subcellularLocation>
</comment>
<keyword evidence="7 9" id="KW-1133">Transmembrane helix</keyword>
<evidence type="ECO:0000259" key="10">
    <source>
        <dbReference type="PROSITE" id="PS50893"/>
    </source>
</evidence>
<feature type="transmembrane region" description="Helical" evidence="9">
    <location>
        <begin position="54"/>
        <end position="76"/>
    </location>
</feature>
<dbReference type="InterPro" id="IPR011527">
    <property type="entry name" value="ABC1_TM_dom"/>
</dbReference>
<dbReference type="PANTHER" id="PTHR43394">
    <property type="entry name" value="ATP-DEPENDENT PERMEASE MDL1, MITOCHONDRIAL"/>
    <property type="match status" value="1"/>
</dbReference>
<keyword evidence="8 9" id="KW-0472">Membrane</keyword>
<evidence type="ECO:0000256" key="5">
    <source>
        <dbReference type="ARBA" id="ARBA00022741"/>
    </source>
</evidence>
<dbReference type="EMBL" id="VJXW01000018">
    <property type="protein sequence ID" value="TRW23476.1"/>
    <property type="molecule type" value="Genomic_DNA"/>
</dbReference>
<dbReference type="SMART" id="SM00382">
    <property type="entry name" value="AAA"/>
    <property type="match status" value="1"/>
</dbReference>
<evidence type="ECO:0000256" key="6">
    <source>
        <dbReference type="ARBA" id="ARBA00022840"/>
    </source>
</evidence>
<feature type="domain" description="ABC transmembrane type-1" evidence="11">
    <location>
        <begin position="23"/>
        <end position="305"/>
    </location>
</feature>
<dbReference type="Pfam" id="PF00664">
    <property type="entry name" value="ABC_membrane"/>
    <property type="match status" value="1"/>
</dbReference>
<dbReference type="AlphaFoldDB" id="A0A552UZ05"/>
<feature type="domain" description="ABC transporter" evidence="10">
    <location>
        <begin position="336"/>
        <end position="569"/>
    </location>
</feature>
<proteinExistence type="predicted"/>
<evidence type="ECO:0000313" key="12">
    <source>
        <dbReference type="EMBL" id="TRW23476.1"/>
    </source>
</evidence>
<dbReference type="SUPFAM" id="SSF52540">
    <property type="entry name" value="P-loop containing nucleoside triphosphate hydrolases"/>
    <property type="match status" value="1"/>
</dbReference>
<dbReference type="InterPro" id="IPR036640">
    <property type="entry name" value="ABC1_TM_sf"/>
</dbReference>
<protein>
    <submittedName>
        <fullName evidence="12">ABC transporter ATP-binding protein</fullName>
    </submittedName>
</protein>
<feature type="transmembrane region" description="Helical" evidence="9">
    <location>
        <begin position="20"/>
        <end position="42"/>
    </location>
</feature>
<comment type="caution">
    <text evidence="12">The sequence shown here is derived from an EMBL/GenBank/DDBJ whole genome shotgun (WGS) entry which is preliminary data.</text>
</comment>
<dbReference type="Proteomes" id="UP000319424">
    <property type="component" value="Unassembled WGS sequence"/>
</dbReference>
<evidence type="ECO:0000256" key="9">
    <source>
        <dbReference type="SAM" id="Phobius"/>
    </source>
</evidence>
<keyword evidence="5" id="KW-0547">Nucleotide-binding</keyword>
<accession>A0A552UZ05</accession>
<dbReference type="PANTHER" id="PTHR43394:SF1">
    <property type="entry name" value="ATP-BINDING CASSETTE SUB-FAMILY B MEMBER 10, MITOCHONDRIAL"/>
    <property type="match status" value="1"/>
</dbReference>
<dbReference type="InterPro" id="IPR039421">
    <property type="entry name" value="Type_1_exporter"/>
</dbReference>
<dbReference type="InterPro" id="IPR003593">
    <property type="entry name" value="AAA+_ATPase"/>
</dbReference>
<keyword evidence="3" id="KW-1003">Cell membrane</keyword>
<reference evidence="12 13" key="1">
    <citation type="submission" date="2019-07" db="EMBL/GenBank/DDBJ databases">
        <title>Criibacterium bergeronii gen. nov., sp. nov. isolated from human clinical samples.</title>
        <authorList>
            <person name="Maheux A.F."/>
            <person name="Boudreau D.K."/>
            <person name="Berube E."/>
            <person name="Brodeur S."/>
            <person name="Bernard K.A."/>
            <person name="Abed J.Y."/>
            <person name="Ducrey E."/>
            <person name="Guay E.F."/>
            <person name="Raymond F."/>
            <person name="Corbeil J."/>
            <person name="Domingo M.-C."/>
            <person name="Roy P.H."/>
            <person name="Boissinot M."/>
            <person name="Tocheva E.I."/>
            <person name="Omar R.F."/>
        </authorList>
    </citation>
    <scope>NUCLEOTIDE SEQUENCE [LARGE SCALE GENOMIC DNA]</scope>
    <source>
        <strain evidence="12 13">CCRI-24246</strain>
    </source>
</reference>
<evidence type="ECO:0000256" key="8">
    <source>
        <dbReference type="ARBA" id="ARBA00023136"/>
    </source>
</evidence>
<evidence type="ECO:0000256" key="7">
    <source>
        <dbReference type="ARBA" id="ARBA00022989"/>
    </source>
</evidence>
<dbReference type="Pfam" id="PF00005">
    <property type="entry name" value="ABC_tran"/>
    <property type="match status" value="1"/>
</dbReference>
<dbReference type="PROSITE" id="PS50893">
    <property type="entry name" value="ABC_TRANSPORTER_2"/>
    <property type="match status" value="1"/>
</dbReference>
<sequence length="581" mass="63561">MNQKNTLHRLFEFAESCKGLLTGSVVFAVLGAGFGIIPYIAVSRIIIQICAGDYSLKAIILMAVIALLGYLLQLCLSTISTIRSHRAAFTVLKNIRSALTKKLSRVPMGFVLDTPSGKFKTMIVDTVEKLELPLAHMIPELTANLMIPVLMFIYYMVLDWRLALIAVATFPIGMLCYMGMMKDYEMRYSRVLAAAKAMDAATVEYIGGIEVVKVFNQSSASYRKYAEAVKENEKSKAEWFKKTNPYYAAGIAIAPSSLIGVLPVGSLFYINGSISAGSFISCIILSMGLIAPLIQALRYTDSFAMVDATVKEIGNLLDTEEMNRPEKRVQLDGEKIEFSNVSFSYNDKEILHNISFSASENEMTALVGPSGSGKSTVARLIASFWNAGSGIVKIGGIDVQDIPLSQIMEHIAYVSQDNYLFHLSIRENIRIGKPDATDKEIENAAKKAACHNFITSLPNGYNTVVGDSGSSLSGGERQRIAIARAILKDSPIVILDEATAFTDPENESIIQHSISQLVAGKTLIVIAHRLSTITAADKIIVMNEGNIEAAGKHHELIENCDLYRELWNAHITTLDTKEVSA</sequence>
<dbReference type="PROSITE" id="PS50929">
    <property type="entry name" value="ABC_TM1F"/>
    <property type="match status" value="1"/>
</dbReference>
<dbReference type="GO" id="GO:0015421">
    <property type="term" value="F:ABC-type oligopeptide transporter activity"/>
    <property type="evidence" value="ECO:0007669"/>
    <property type="project" value="TreeGrafter"/>
</dbReference>
<dbReference type="OrthoDB" id="9762778at2"/>
<dbReference type="Gene3D" id="1.20.1560.10">
    <property type="entry name" value="ABC transporter type 1, transmembrane domain"/>
    <property type="match status" value="1"/>
</dbReference>
<evidence type="ECO:0000259" key="11">
    <source>
        <dbReference type="PROSITE" id="PS50929"/>
    </source>
</evidence>
<dbReference type="SUPFAM" id="SSF90123">
    <property type="entry name" value="ABC transporter transmembrane region"/>
    <property type="match status" value="1"/>
</dbReference>
<dbReference type="GO" id="GO:0005886">
    <property type="term" value="C:plasma membrane"/>
    <property type="evidence" value="ECO:0007669"/>
    <property type="project" value="UniProtKB-SubCell"/>
</dbReference>
<keyword evidence="6 12" id="KW-0067">ATP-binding</keyword>
<dbReference type="PROSITE" id="PS00211">
    <property type="entry name" value="ABC_TRANSPORTER_1"/>
    <property type="match status" value="1"/>
</dbReference>
<dbReference type="FunFam" id="3.40.50.300:FF:000221">
    <property type="entry name" value="Multidrug ABC transporter ATP-binding protein"/>
    <property type="match status" value="1"/>
</dbReference>
<evidence type="ECO:0000256" key="3">
    <source>
        <dbReference type="ARBA" id="ARBA00022475"/>
    </source>
</evidence>
<gene>
    <name evidence="12" type="ORF">FL857_09955</name>
</gene>
<organism evidence="12 13">
    <name type="scientific">Criibacterium bergeronii</name>
    <dbReference type="NCBI Taxonomy" id="1871336"/>
    <lineage>
        <taxon>Bacteria</taxon>
        <taxon>Bacillati</taxon>
        <taxon>Bacillota</taxon>
        <taxon>Clostridia</taxon>
        <taxon>Peptostreptococcales</taxon>
        <taxon>Filifactoraceae</taxon>
        <taxon>Criibacterium</taxon>
    </lineage>
</organism>
<keyword evidence="4 9" id="KW-0812">Transmembrane</keyword>
<evidence type="ECO:0000256" key="1">
    <source>
        <dbReference type="ARBA" id="ARBA00004651"/>
    </source>
</evidence>
<dbReference type="InterPro" id="IPR003439">
    <property type="entry name" value="ABC_transporter-like_ATP-bd"/>
</dbReference>
<dbReference type="RefSeq" id="WP_144398690.1">
    <property type="nucleotide sequence ID" value="NZ_VJXW01000018.1"/>
</dbReference>
<evidence type="ECO:0000256" key="4">
    <source>
        <dbReference type="ARBA" id="ARBA00022692"/>
    </source>
</evidence>
<name>A0A552UZ05_9FIRM</name>
<dbReference type="InterPro" id="IPR017871">
    <property type="entry name" value="ABC_transporter-like_CS"/>
</dbReference>